<sequence>MNTNTRLRIPAFVSTAALLAAGFLASAPAAAGAPYTEGALRNYNTYCVQCHGVNRNGRGVNTRDMAVQPRDHSDAKGMGDIPDEEIAHAIKDGGLAVNKSVLMPAWGNVMNDEEIKELVAYLRYVCNCGSTK</sequence>
<evidence type="ECO:0000256" key="3">
    <source>
        <dbReference type="ARBA" id="ARBA00022723"/>
    </source>
</evidence>
<dbReference type="Proteomes" id="UP001334732">
    <property type="component" value="Chromosome"/>
</dbReference>
<dbReference type="RefSeq" id="WP_324780218.1">
    <property type="nucleotide sequence ID" value="NZ_CP141769.1"/>
</dbReference>
<keyword evidence="5 6" id="KW-0408">Iron</keyword>
<dbReference type="InterPro" id="IPR036909">
    <property type="entry name" value="Cyt_c-like_dom_sf"/>
</dbReference>
<dbReference type="PRINTS" id="PR00605">
    <property type="entry name" value="CYTCHROMECIC"/>
</dbReference>
<protein>
    <submittedName>
        <fullName evidence="9">Cytochrome c</fullName>
    </submittedName>
</protein>
<keyword evidence="10" id="KW-1185">Reference proteome</keyword>
<feature type="signal peptide" evidence="7">
    <location>
        <begin position="1"/>
        <end position="31"/>
    </location>
</feature>
<dbReference type="InterPro" id="IPR008168">
    <property type="entry name" value="Cyt_C_IC"/>
</dbReference>
<organism evidence="9 10">
    <name type="scientific">Thiobacillus sedimenti</name>
    <dbReference type="NCBI Taxonomy" id="3110231"/>
    <lineage>
        <taxon>Bacteria</taxon>
        <taxon>Pseudomonadati</taxon>
        <taxon>Pseudomonadota</taxon>
        <taxon>Betaproteobacteria</taxon>
        <taxon>Nitrosomonadales</taxon>
        <taxon>Thiobacillaceae</taxon>
        <taxon>Thiobacillus</taxon>
    </lineage>
</organism>
<keyword evidence="3 6" id="KW-0479">Metal-binding</keyword>
<evidence type="ECO:0000313" key="10">
    <source>
        <dbReference type="Proteomes" id="UP001334732"/>
    </source>
</evidence>
<keyword evidence="7" id="KW-0732">Signal</keyword>
<name>A0ABZ1CLD1_9PROT</name>
<evidence type="ECO:0000313" key="9">
    <source>
        <dbReference type="EMBL" id="WRS39686.1"/>
    </source>
</evidence>
<evidence type="ECO:0000256" key="5">
    <source>
        <dbReference type="ARBA" id="ARBA00023004"/>
    </source>
</evidence>
<proteinExistence type="predicted"/>
<keyword evidence="2 6" id="KW-0349">Heme</keyword>
<evidence type="ECO:0000256" key="4">
    <source>
        <dbReference type="ARBA" id="ARBA00022982"/>
    </source>
</evidence>
<evidence type="ECO:0000256" key="7">
    <source>
        <dbReference type="SAM" id="SignalP"/>
    </source>
</evidence>
<evidence type="ECO:0000256" key="1">
    <source>
        <dbReference type="ARBA" id="ARBA00022448"/>
    </source>
</evidence>
<dbReference type="InterPro" id="IPR009056">
    <property type="entry name" value="Cyt_c-like_dom"/>
</dbReference>
<dbReference type="Pfam" id="PF13442">
    <property type="entry name" value="Cytochrome_CBB3"/>
    <property type="match status" value="1"/>
</dbReference>
<evidence type="ECO:0000256" key="2">
    <source>
        <dbReference type="ARBA" id="ARBA00022617"/>
    </source>
</evidence>
<accession>A0ABZ1CLD1</accession>
<dbReference type="EMBL" id="CP141769">
    <property type="protein sequence ID" value="WRS39686.1"/>
    <property type="molecule type" value="Genomic_DNA"/>
</dbReference>
<feature type="chain" id="PRO_5045781115" evidence="7">
    <location>
        <begin position="32"/>
        <end position="132"/>
    </location>
</feature>
<dbReference type="PROSITE" id="PS51007">
    <property type="entry name" value="CYTC"/>
    <property type="match status" value="1"/>
</dbReference>
<gene>
    <name evidence="9" type="ORF">VA613_02100</name>
</gene>
<reference evidence="9 10" key="1">
    <citation type="submission" date="2023-12" db="EMBL/GenBank/DDBJ databases">
        <title>Thiobacillus sedimentum sp. nov., a chemolithoautotrophic sulfur-oxidizing bacterium isolated from freshwater sediment.</title>
        <authorList>
            <person name="Luo J."/>
            <person name="Dai C."/>
        </authorList>
    </citation>
    <scope>NUCLEOTIDE SEQUENCE [LARGE SCALE GENOMIC DNA]</scope>
    <source>
        <strain evidence="9 10">SCUT-2</strain>
    </source>
</reference>
<evidence type="ECO:0000256" key="6">
    <source>
        <dbReference type="PROSITE-ProRule" id="PRU00433"/>
    </source>
</evidence>
<evidence type="ECO:0000259" key="8">
    <source>
        <dbReference type="PROSITE" id="PS51007"/>
    </source>
</evidence>
<dbReference type="SUPFAM" id="SSF46626">
    <property type="entry name" value="Cytochrome c"/>
    <property type="match status" value="1"/>
</dbReference>
<keyword evidence="4" id="KW-0249">Electron transport</keyword>
<keyword evidence="1" id="KW-0813">Transport</keyword>
<feature type="domain" description="Cytochrome c" evidence="8">
    <location>
        <begin position="27"/>
        <end position="126"/>
    </location>
</feature>
<dbReference type="Gene3D" id="1.10.760.10">
    <property type="entry name" value="Cytochrome c-like domain"/>
    <property type="match status" value="1"/>
</dbReference>